<dbReference type="EMBL" id="WTXG01000001">
    <property type="protein sequence ID" value="KAI0307807.1"/>
    <property type="molecule type" value="Genomic_DNA"/>
</dbReference>
<evidence type="ECO:0000256" key="8">
    <source>
        <dbReference type="ARBA" id="ARBA00022777"/>
    </source>
</evidence>
<comment type="caution">
    <text evidence="16">The sequence shown here is derived from an EMBL/GenBank/DDBJ whole genome shotgun (WGS) entry which is preliminary data.</text>
</comment>
<evidence type="ECO:0000256" key="6">
    <source>
        <dbReference type="ARBA" id="ARBA00022723"/>
    </source>
</evidence>
<dbReference type="EC" id="2.7.11.1" evidence="3"/>
<organism evidence="16 17">
    <name type="scientific">Multifurca ochricompacta</name>
    <dbReference type="NCBI Taxonomy" id="376703"/>
    <lineage>
        <taxon>Eukaryota</taxon>
        <taxon>Fungi</taxon>
        <taxon>Dikarya</taxon>
        <taxon>Basidiomycota</taxon>
        <taxon>Agaricomycotina</taxon>
        <taxon>Agaricomycetes</taxon>
        <taxon>Russulales</taxon>
        <taxon>Russulaceae</taxon>
        <taxon>Multifurca</taxon>
    </lineage>
</organism>
<dbReference type="Pfam" id="PF01163">
    <property type="entry name" value="RIO1"/>
    <property type="match status" value="1"/>
</dbReference>
<dbReference type="Proteomes" id="UP001203297">
    <property type="component" value="Unassembled WGS sequence"/>
</dbReference>
<dbReference type="SUPFAM" id="SSF46785">
    <property type="entry name" value="Winged helix' DNA-binding domain"/>
    <property type="match status" value="1"/>
</dbReference>
<comment type="catalytic activity">
    <reaction evidence="12">
        <text>L-seryl-[protein] + ATP = O-phospho-L-seryl-[protein] + ADP + H(+)</text>
        <dbReference type="Rhea" id="RHEA:17989"/>
        <dbReference type="Rhea" id="RHEA-COMP:9863"/>
        <dbReference type="Rhea" id="RHEA-COMP:11604"/>
        <dbReference type="ChEBI" id="CHEBI:15378"/>
        <dbReference type="ChEBI" id="CHEBI:29999"/>
        <dbReference type="ChEBI" id="CHEBI:30616"/>
        <dbReference type="ChEBI" id="CHEBI:83421"/>
        <dbReference type="ChEBI" id="CHEBI:456216"/>
        <dbReference type="EC" id="2.7.11.1"/>
    </reaction>
</comment>
<dbReference type="InterPro" id="IPR030484">
    <property type="entry name" value="Rio2"/>
</dbReference>
<dbReference type="GO" id="GO:0005634">
    <property type="term" value="C:nucleus"/>
    <property type="evidence" value="ECO:0007669"/>
    <property type="project" value="TreeGrafter"/>
</dbReference>
<comment type="similarity">
    <text evidence="2">Belongs to the protein kinase superfamily. RIO-type Ser/Thr kinase family.</text>
</comment>
<dbReference type="SMART" id="SM00090">
    <property type="entry name" value="RIO"/>
    <property type="match status" value="1"/>
</dbReference>
<dbReference type="SUPFAM" id="SSF56112">
    <property type="entry name" value="Protein kinase-like (PK-like)"/>
    <property type="match status" value="1"/>
</dbReference>
<evidence type="ECO:0000256" key="4">
    <source>
        <dbReference type="ARBA" id="ARBA00022527"/>
    </source>
</evidence>
<evidence type="ECO:0000256" key="12">
    <source>
        <dbReference type="ARBA" id="ARBA00048679"/>
    </source>
</evidence>
<evidence type="ECO:0000256" key="1">
    <source>
        <dbReference type="ARBA" id="ARBA00001946"/>
    </source>
</evidence>
<evidence type="ECO:0000256" key="5">
    <source>
        <dbReference type="ARBA" id="ARBA00022679"/>
    </source>
</evidence>
<dbReference type="InterPro" id="IPR015285">
    <property type="entry name" value="RIO2_wHTH_N"/>
</dbReference>
<accession>A0AAD4MFE1</accession>
<keyword evidence="6" id="KW-0479">Metal-binding</keyword>
<dbReference type="InterPro" id="IPR000687">
    <property type="entry name" value="RIO_kinase"/>
</dbReference>
<dbReference type="InterPro" id="IPR018934">
    <property type="entry name" value="RIO_dom"/>
</dbReference>
<keyword evidence="17" id="KW-1185">Reference proteome</keyword>
<protein>
    <recommendedName>
        <fullName evidence="13">Serine/threonine-protein kinase RIO2</fullName>
        <ecNumber evidence="3">2.7.11.1</ecNumber>
    </recommendedName>
    <alternativeName>
        <fullName evidence="14">Serine/threonine-protein kinase rio2</fullName>
    </alternativeName>
</protein>
<dbReference type="Gene3D" id="1.10.10.10">
    <property type="entry name" value="Winged helix-like DNA-binding domain superfamily/Winged helix DNA-binding domain"/>
    <property type="match status" value="1"/>
</dbReference>
<evidence type="ECO:0000256" key="3">
    <source>
        <dbReference type="ARBA" id="ARBA00012513"/>
    </source>
</evidence>
<dbReference type="GO" id="GO:0004674">
    <property type="term" value="F:protein serine/threonine kinase activity"/>
    <property type="evidence" value="ECO:0007669"/>
    <property type="project" value="UniProtKB-KW"/>
</dbReference>
<evidence type="ECO:0000313" key="17">
    <source>
        <dbReference type="Proteomes" id="UP001203297"/>
    </source>
</evidence>
<dbReference type="InterPro" id="IPR018935">
    <property type="entry name" value="RIO_kinase_CS"/>
</dbReference>
<evidence type="ECO:0000256" key="13">
    <source>
        <dbReference type="ARBA" id="ARBA00068353"/>
    </source>
</evidence>
<dbReference type="PANTHER" id="PTHR45852:SF1">
    <property type="entry name" value="SERINE_THREONINE-PROTEIN KINASE RIO2"/>
    <property type="match status" value="1"/>
</dbReference>
<dbReference type="Gene3D" id="3.30.200.20">
    <property type="entry name" value="Phosphorylase Kinase, domain 1"/>
    <property type="match status" value="1"/>
</dbReference>
<reference evidence="16" key="1">
    <citation type="journal article" date="2022" name="New Phytol.">
        <title>Evolutionary transition to the ectomycorrhizal habit in the genomes of a hyperdiverse lineage of mushroom-forming fungi.</title>
        <authorList>
            <person name="Looney B."/>
            <person name="Miyauchi S."/>
            <person name="Morin E."/>
            <person name="Drula E."/>
            <person name="Courty P.E."/>
            <person name="Kohler A."/>
            <person name="Kuo A."/>
            <person name="LaButti K."/>
            <person name="Pangilinan J."/>
            <person name="Lipzen A."/>
            <person name="Riley R."/>
            <person name="Andreopoulos W."/>
            <person name="He G."/>
            <person name="Johnson J."/>
            <person name="Nolan M."/>
            <person name="Tritt A."/>
            <person name="Barry K.W."/>
            <person name="Grigoriev I.V."/>
            <person name="Nagy L.G."/>
            <person name="Hibbett D."/>
            <person name="Henrissat B."/>
            <person name="Matheny P.B."/>
            <person name="Labbe J."/>
            <person name="Martin F.M."/>
        </authorList>
    </citation>
    <scope>NUCLEOTIDE SEQUENCE</scope>
    <source>
        <strain evidence="16">BPL690</strain>
    </source>
</reference>
<dbReference type="GO" id="GO:0005829">
    <property type="term" value="C:cytosol"/>
    <property type="evidence" value="ECO:0007669"/>
    <property type="project" value="TreeGrafter"/>
</dbReference>
<keyword evidence="4" id="KW-0723">Serine/threonine-protein kinase</keyword>
<dbReference type="GO" id="GO:0005524">
    <property type="term" value="F:ATP binding"/>
    <property type="evidence" value="ECO:0007669"/>
    <property type="project" value="UniProtKB-KW"/>
</dbReference>
<sequence>MKLDATDLRYVTSEEFRVLTSVEMGSKNHEVVPSTLIAQVSGLRNGGVNKILGTLAKRNLVAKVQNSKYEGYRLTYGGYDYLALRALSKRDSMYSVGNQIGVGKESDIHIVADTEGHEMVLKLHRLGRVSFRAIKEKRDYMGKRKSASWMYMSRLAAQKEWAFLKVLHEHQFPVPQPIDQARHCILMEFIDAYPLRQIDQVPSPGKLYSQLMDLITRFAHAGLIHGDFNEFNILIRRSNGEPVVIDFPQMVSTSHQNAEWYFNRDVECIRTFFRRRFRYESIIYPRFKSTISEGGKDDFRLDVVVEASGFGRQEMKVLEQVCGSSIHLY</sequence>
<dbReference type="FunFam" id="1.10.10.10:FF:000053">
    <property type="entry name" value="Serine/threonine-protein kinase RIO2"/>
    <property type="match status" value="1"/>
</dbReference>
<dbReference type="InterPro" id="IPR036390">
    <property type="entry name" value="WH_DNA-bd_sf"/>
</dbReference>
<evidence type="ECO:0000259" key="15">
    <source>
        <dbReference type="SMART" id="SM00090"/>
    </source>
</evidence>
<evidence type="ECO:0000256" key="14">
    <source>
        <dbReference type="ARBA" id="ARBA00068837"/>
    </source>
</evidence>
<dbReference type="Pfam" id="PF09202">
    <property type="entry name" value="Rio2_N"/>
    <property type="match status" value="1"/>
</dbReference>
<evidence type="ECO:0000256" key="10">
    <source>
        <dbReference type="ARBA" id="ARBA00022842"/>
    </source>
</evidence>
<gene>
    <name evidence="16" type="ORF">B0F90DRAFT_1621304</name>
</gene>
<keyword evidence="9" id="KW-0067">ATP-binding</keyword>
<comment type="catalytic activity">
    <reaction evidence="11">
        <text>L-threonyl-[protein] + ATP = O-phospho-L-threonyl-[protein] + ADP + H(+)</text>
        <dbReference type="Rhea" id="RHEA:46608"/>
        <dbReference type="Rhea" id="RHEA-COMP:11060"/>
        <dbReference type="Rhea" id="RHEA-COMP:11605"/>
        <dbReference type="ChEBI" id="CHEBI:15378"/>
        <dbReference type="ChEBI" id="CHEBI:30013"/>
        <dbReference type="ChEBI" id="CHEBI:30616"/>
        <dbReference type="ChEBI" id="CHEBI:61977"/>
        <dbReference type="ChEBI" id="CHEBI:456216"/>
        <dbReference type="EC" id="2.7.11.1"/>
    </reaction>
</comment>
<proteinExistence type="inferred from homology"/>
<dbReference type="Gene3D" id="1.10.510.10">
    <property type="entry name" value="Transferase(Phosphotransferase) domain 1"/>
    <property type="match status" value="1"/>
</dbReference>
<evidence type="ECO:0000256" key="11">
    <source>
        <dbReference type="ARBA" id="ARBA00047899"/>
    </source>
</evidence>
<dbReference type="PROSITE" id="PS01245">
    <property type="entry name" value="RIO1"/>
    <property type="match status" value="1"/>
</dbReference>
<dbReference type="InterPro" id="IPR011009">
    <property type="entry name" value="Kinase-like_dom_sf"/>
</dbReference>
<keyword evidence="8" id="KW-0418">Kinase</keyword>
<feature type="domain" description="RIO kinase" evidence="15">
    <location>
        <begin position="65"/>
        <end position="289"/>
    </location>
</feature>
<dbReference type="GO" id="GO:0030688">
    <property type="term" value="C:preribosome, small subunit precursor"/>
    <property type="evidence" value="ECO:0007669"/>
    <property type="project" value="TreeGrafter"/>
</dbReference>
<keyword evidence="10" id="KW-0460">Magnesium</keyword>
<dbReference type="CDD" id="cd05144">
    <property type="entry name" value="RIO2_C"/>
    <property type="match status" value="1"/>
</dbReference>
<dbReference type="GO" id="GO:0046872">
    <property type="term" value="F:metal ion binding"/>
    <property type="evidence" value="ECO:0007669"/>
    <property type="project" value="UniProtKB-KW"/>
</dbReference>
<dbReference type="InterPro" id="IPR036388">
    <property type="entry name" value="WH-like_DNA-bd_sf"/>
</dbReference>
<comment type="cofactor">
    <cofactor evidence="1">
        <name>Mg(2+)</name>
        <dbReference type="ChEBI" id="CHEBI:18420"/>
    </cofactor>
</comment>
<keyword evidence="5" id="KW-0808">Transferase</keyword>
<evidence type="ECO:0000313" key="16">
    <source>
        <dbReference type="EMBL" id="KAI0307807.1"/>
    </source>
</evidence>
<name>A0AAD4MFE1_9AGAM</name>
<evidence type="ECO:0000256" key="9">
    <source>
        <dbReference type="ARBA" id="ARBA00022840"/>
    </source>
</evidence>
<keyword evidence="7" id="KW-0547">Nucleotide-binding</keyword>
<dbReference type="GO" id="GO:0030490">
    <property type="term" value="P:maturation of SSU-rRNA"/>
    <property type="evidence" value="ECO:0007669"/>
    <property type="project" value="TreeGrafter"/>
</dbReference>
<dbReference type="FunFam" id="3.30.200.20:FF:000052">
    <property type="entry name" value="Serine/threonine-protein kinase RIO2"/>
    <property type="match status" value="1"/>
</dbReference>
<dbReference type="AlphaFoldDB" id="A0AAD4MFE1"/>
<evidence type="ECO:0000256" key="2">
    <source>
        <dbReference type="ARBA" id="ARBA00009196"/>
    </source>
</evidence>
<dbReference type="PANTHER" id="PTHR45852">
    <property type="entry name" value="SER/THR-PROTEIN KINASE RIO2"/>
    <property type="match status" value="1"/>
</dbReference>
<evidence type="ECO:0000256" key="7">
    <source>
        <dbReference type="ARBA" id="ARBA00022741"/>
    </source>
</evidence>